<keyword evidence="8" id="KW-0812">Transmembrane</keyword>
<evidence type="ECO:0000256" key="5">
    <source>
        <dbReference type="ARBA" id="ARBA00022833"/>
    </source>
</evidence>
<organism evidence="10 11">
    <name type="scientific">Hordeum vulgare subsp. vulgare</name>
    <name type="common">Domesticated barley</name>
    <dbReference type="NCBI Taxonomy" id="112509"/>
    <lineage>
        <taxon>Eukaryota</taxon>
        <taxon>Viridiplantae</taxon>
        <taxon>Streptophyta</taxon>
        <taxon>Embryophyta</taxon>
        <taxon>Tracheophyta</taxon>
        <taxon>Spermatophyta</taxon>
        <taxon>Magnoliopsida</taxon>
        <taxon>Liliopsida</taxon>
        <taxon>Poales</taxon>
        <taxon>Poaceae</taxon>
        <taxon>BOP clade</taxon>
        <taxon>Pooideae</taxon>
        <taxon>Triticodae</taxon>
        <taxon>Triticeae</taxon>
        <taxon>Hordeinae</taxon>
        <taxon>Hordeum</taxon>
    </lineage>
</organism>
<evidence type="ECO:0000256" key="1">
    <source>
        <dbReference type="ARBA" id="ARBA00000900"/>
    </source>
</evidence>
<evidence type="ECO:0000256" key="3">
    <source>
        <dbReference type="ARBA" id="ARBA00022723"/>
    </source>
</evidence>
<dbReference type="SUPFAM" id="SSF57850">
    <property type="entry name" value="RING/U-box"/>
    <property type="match status" value="1"/>
</dbReference>
<evidence type="ECO:0000256" key="6">
    <source>
        <dbReference type="ARBA" id="ARBA00024209"/>
    </source>
</evidence>
<dbReference type="Gramene" id="HORVU.MOREX.r3.7HG0709440.1">
    <property type="protein sequence ID" value="HORVU.MOREX.r3.7HG0709440.1.CDS1"/>
    <property type="gene ID" value="HORVU.MOREX.r3.7HG0709440"/>
</dbReference>
<dbReference type="InterPro" id="IPR053238">
    <property type="entry name" value="RING-H2_zinc_finger"/>
</dbReference>
<dbReference type="PROSITE" id="PS50089">
    <property type="entry name" value="ZF_RING_2"/>
    <property type="match status" value="1"/>
</dbReference>
<dbReference type="PANTHER" id="PTHR14155:SF548">
    <property type="entry name" value="RING-TYPE DOMAIN-CONTAINING PROTEIN"/>
    <property type="match status" value="1"/>
</dbReference>
<dbReference type="GO" id="GO:0008270">
    <property type="term" value="F:zinc ion binding"/>
    <property type="evidence" value="ECO:0007669"/>
    <property type="project" value="UniProtKB-KW"/>
</dbReference>
<evidence type="ECO:0000313" key="10">
    <source>
        <dbReference type="EnsemblPlants" id="HORVU.MOREX.r3.7HG0709440.1.CDS1"/>
    </source>
</evidence>
<dbReference type="InterPro" id="IPR001841">
    <property type="entry name" value="Znf_RING"/>
</dbReference>
<dbReference type="InterPro" id="IPR013083">
    <property type="entry name" value="Znf_RING/FYVE/PHD"/>
</dbReference>
<feature type="transmembrane region" description="Helical" evidence="8">
    <location>
        <begin position="5"/>
        <end position="23"/>
    </location>
</feature>
<feature type="domain" description="RING-type" evidence="9">
    <location>
        <begin position="108"/>
        <end position="150"/>
    </location>
</feature>
<dbReference type="EC" id="2.3.2.27" evidence="2"/>
<dbReference type="Gene3D" id="3.30.40.10">
    <property type="entry name" value="Zinc/RING finger domain, C3HC4 (zinc finger)"/>
    <property type="match status" value="1"/>
</dbReference>
<protein>
    <recommendedName>
        <fullName evidence="2">RING-type E3 ubiquitin transferase</fullName>
        <ecNumber evidence="2">2.3.2.27</ecNumber>
    </recommendedName>
</protein>
<evidence type="ECO:0000313" key="11">
    <source>
        <dbReference type="Proteomes" id="UP000011116"/>
    </source>
</evidence>
<dbReference type="Pfam" id="PF13639">
    <property type="entry name" value="zf-RING_2"/>
    <property type="match status" value="1"/>
</dbReference>
<evidence type="ECO:0000256" key="7">
    <source>
        <dbReference type="PROSITE-ProRule" id="PRU00175"/>
    </source>
</evidence>
<comment type="similarity">
    <text evidence="6">Belongs to the RING-type zinc finger family. ATL subfamily.</text>
</comment>
<dbReference type="OMA" id="LWLWSHR"/>
<keyword evidence="5" id="KW-0862">Zinc</keyword>
<reference evidence="11" key="1">
    <citation type="journal article" date="2012" name="Nature">
        <title>A physical, genetic and functional sequence assembly of the barley genome.</title>
        <authorList>
            <consortium name="The International Barley Genome Sequencing Consortium"/>
            <person name="Mayer K.F."/>
            <person name="Waugh R."/>
            <person name="Brown J.W."/>
            <person name="Schulman A."/>
            <person name="Langridge P."/>
            <person name="Platzer M."/>
            <person name="Fincher G.B."/>
            <person name="Muehlbauer G.J."/>
            <person name="Sato K."/>
            <person name="Close T.J."/>
            <person name="Wise R.P."/>
            <person name="Stein N."/>
        </authorList>
    </citation>
    <scope>NUCLEOTIDE SEQUENCE [LARGE SCALE GENOMIC DNA]</scope>
    <source>
        <strain evidence="11">cv. Morex</strain>
    </source>
</reference>
<reference evidence="10" key="2">
    <citation type="submission" date="2020-10" db="EMBL/GenBank/DDBJ databases">
        <authorList>
            <person name="Scholz U."/>
            <person name="Mascher M."/>
            <person name="Fiebig A."/>
        </authorList>
    </citation>
    <scope>NUCLEOTIDE SEQUENCE [LARGE SCALE GENOMIC DNA]</scope>
    <source>
        <strain evidence="10">cv. Morex</strain>
    </source>
</reference>
<keyword evidence="8" id="KW-1133">Transmembrane helix</keyword>
<keyword evidence="8" id="KW-0472">Membrane</keyword>
<accession>A0A8I6YQ87</accession>
<comment type="catalytic activity">
    <reaction evidence="1">
        <text>S-ubiquitinyl-[E2 ubiquitin-conjugating enzyme]-L-cysteine + [acceptor protein]-L-lysine = [E2 ubiquitin-conjugating enzyme]-L-cysteine + N(6)-ubiquitinyl-[acceptor protein]-L-lysine.</text>
        <dbReference type="EC" id="2.3.2.27"/>
    </reaction>
</comment>
<dbReference type="Gramene" id="HORVU.MOREX.r2.7HG0588410.1">
    <property type="protein sequence ID" value="HORVU.MOREX.r2.7HG0588410.1.CDS.1"/>
    <property type="gene ID" value="HORVU.MOREX.r2.7HG0588410"/>
</dbReference>
<evidence type="ECO:0000256" key="2">
    <source>
        <dbReference type="ARBA" id="ARBA00012483"/>
    </source>
</evidence>
<dbReference type="PANTHER" id="PTHR14155">
    <property type="entry name" value="RING FINGER DOMAIN-CONTAINING"/>
    <property type="match status" value="1"/>
</dbReference>
<dbReference type="SMART" id="SM00184">
    <property type="entry name" value="RING"/>
    <property type="match status" value="1"/>
</dbReference>
<reference evidence="10" key="3">
    <citation type="submission" date="2022-01" db="UniProtKB">
        <authorList>
            <consortium name="EnsemblPlants"/>
        </authorList>
    </citation>
    <scope>IDENTIFICATION</scope>
    <source>
        <strain evidence="10">subsp. vulgare</strain>
    </source>
</reference>
<dbReference type="SMR" id="A0A8I6YQ87"/>
<evidence type="ECO:0000256" key="4">
    <source>
        <dbReference type="ARBA" id="ARBA00022771"/>
    </source>
</evidence>
<name>A0A8I6YQ87_HORVV</name>
<dbReference type="GeneID" id="123412161"/>
<dbReference type="GO" id="GO:0061630">
    <property type="term" value="F:ubiquitin protein ligase activity"/>
    <property type="evidence" value="ECO:0007669"/>
    <property type="project" value="UniProtKB-EC"/>
</dbReference>
<dbReference type="AlphaFoldDB" id="A0A8I6YQ87"/>
<evidence type="ECO:0000259" key="9">
    <source>
        <dbReference type="PROSITE" id="PS50089"/>
    </source>
</evidence>
<dbReference type="RefSeq" id="XP_044961039.1">
    <property type="nucleotide sequence ID" value="XM_045105104.1"/>
</dbReference>
<gene>
    <name evidence="10" type="primary">LOC123412161</name>
</gene>
<evidence type="ECO:0000256" key="8">
    <source>
        <dbReference type="SAM" id="Phobius"/>
    </source>
</evidence>
<dbReference type="EnsemblPlants" id="HORVU.MOREX.r3.7HG0709440.1">
    <property type="protein sequence ID" value="HORVU.MOREX.r3.7HG0709440.1.CDS1"/>
    <property type="gene ID" value="HORVU.MOREX.r3.7HG0709440"/>
</dbReference>
<dbReference type="OrthoDB" id="8062037at2759"/>
<proteinExistence type="inferred from homology"/>
<keyword evidence="11" id="KW-1185">Reference proteome</keyword>
<dbReference type="KEGG" id="hvg:123412161"/>
<keyword evidence="4 7" id="KW-0863">Zinc-finger</keyword>
<sequence>MPLKLVLAVVAPVGLTCCILKLAGVPWPIIIRIGGVLLVFLFIAALCQRAQARARSQRQLLQDPEGDRSSMAALPREPAVGLDRAAIAGLPVYKYEKLRCGGGEGHECAVCLAEVRPKEVVKQLPACTHLFHDRCIDEWLWSHRTCPVCRSPVDASTVPSVQVAARAMQSVRLGLPH</sequence>
<dbReference type="Proteomes" id="UP000011116">
    <property type="component" value="Chromosome 7H"/>
</dbReference>
<feature type="transmembrane region" description="Helical" evidence="8">
    <location>
        <begin position="29"/>
        <end position="47"/>
    </location>
</feature>
<keyword evidence="3" id="KW-0479">Metal-binding</keyword>